<keyword evidence="7" id="KW-1185">Reference proteome</keyword>
<name>A0A0M3KHV7_ANISI</name>
<organism evidence="8">
    <name type="scientific">Anisakis simplex</name>
    <name type="common">Herring worm</name>
    <dbReference type="NCBI Taxonomy" id="6269"/>
    <lineage>
        <taxon>Eukaryota</taxon>
        <taxon>Metazoa</taxon>
        <taxon>Ecdysozoa</taxon>
        <taxon>Nematoda</taxon>
        <taxon>Chromadorea</taxon>
        <taxon>Rhabditida</taxon>
        <taxon>Spirurina</taxon>
        <taxon>Ascaridomorpha</taxon>
        <taxon>Ascaridoidea</taxon>
        <taxon>Anisakidae</taxon>
        <taxon>Anisakis</taxon>
        <taxon>Anisakis simplex complex</taxon>
    </lineage>
</organism>
<dbReference type="PROSITE" id="PS50279">
    <property type="entry name" value="BPTI_KUNITZ_2"/>
    <property type="match status" value="1"/>
</dbReference>
<feature type="signal peptide" evidence="4">
    <location>
        <begin position="1"/>
        <end position="17"/>
    </location>
</feature>
<protein>
    <submittedName>
        <fullName evidence="8">BPTI/Kunitz inhibitor domain-containing protein</fullName>
    </submittedName>
</protein>
<evidence type="ECO:0000313" key="7">
    <source>
        <dbReference type="Proteomes" id="UP000267096"/>
    </source>
</evidence>
<dbReference type="PRINTS" id="PR00759">
    <property type="entry name" value="BASICPTASE"/>
</dbReference>
<dbReference type="Proteomes" id="UP000267096">
    <property type="component" value="Unassembled WGS sequence"/>
</dbReference>
<feature type="domain" description="BPTI/Kunitz inhibitor" evidence="5">
    <location>
        <begin position="38"/>
        <end position="107"/>
    </location>
</feature>
<reference evidence="6 7" key="2">
    <citation type="submission" date="2018-11" db="EMBL/GenBank/DDBJ databases">
        <authorList>
            <consortium name="Pathogen Informatics"/>
        </authorList>
    </citation>
    <scope>NUCLEOTIDE SEQUENCE [LARGE SCALE GENOMIC DNA]</scope>
</reference>
<reference evidence="8" key="1">
    <citation type="submission" date="2017-02" db="UniProtKB">
        <authorList>
            <consortium name="WormBaseParasite"/>
        </authorList>
    </citation>
    <scope>IDENTIFICATION</scope>
</reference>
<dbReference type="Gene3D" id="4.10.410.10">
    <property type="entry name" value="Pancreatic trypsin inhibitor Kunitz domain"/>
    <property type="match status" value="1"/>
</dbReference>
<dbReference type="Pfam" id="PF00014">
    <property type="entry name" value="Kunitz_BPTI"/>
    <property type="match status" value="1"/>
</dbReference>
<dbReference type="InterPro" id="IPR050098">
    <property type="entry name" value="TFPI/VKTCI-like"/>
</dbReference>
<feature type="chain" id="PRO_5043121483" evidence="4">
    <location>
        <begin position="18"/>
        <end position="116"/>
    </location>
</feature>
<evidence type="ECO:0000256" key="4">
    <source>
        <dbReference type="SAM" id="SignalP"/>
    </source>
</evidence>
<dbReference type="AlphaFoldDB" id="A0A0M3KHV7"/>
<dbReference type="InterPro" id="IPR036880">
    <property type="entry name" value="Kunitz_BPTI_sf"/>
</dbReference>
<dbReference type="WBParaSite" id="ASIM_0002057201-mRNA-1">
    <property type="protein sequence ID" value="ASIM_0002057201-mRNA-1"/>
    <property type="gene ID" value="ASIM_0002057201"/>
</dbReference>
<keyword evidence="3" id="KW-1015">Disulfide bond</keyword>
<evidence type="ECO:0000313" key="6">
    <source>
        <dbReference type="EMBL" id="VDK73262.1"/>
    </source>
</evidence>
<dbReference type="PANTHER" id="PTHR10083">
    <property type="entry name" value="KUNITZ-TYPE PROTEASE INHIBITOR-RELATED"/>
    <property type="match status" value="1"/>
</dbReference>
<dbReference type="GO" id="GO:0004867">
    <property type="term" value="F:serine-type endopeptidase inhibitor activity"/>
    <property type="evidence" value="ECO:0007669"/>
    <property type="project" value="UniProtKB-KW"/>
</dbReference>
<dbReference type="GO" id="GO:0005615">
    <property type="term" value="C:extracellular space"/>
    <property type="evidence" value="ECO:0007669"/>
    <property type="project" value="TreeGrafter"/>
</dbReference>
<gene>
    <name evidence="6" type="ORF">ASIM_LOCUS19955</name>
</gene>
<dbReference type="EMBL" id="UYRR01038325">
    <property type="protein sequence ID" value="VDK73262.1"/>
    <property type="molecule type" value="Genomic_DNA"/>
</dbReference>
<accession>A0A0M3KHV7</accession>
<dbReference type="InterPro" id="IPR002223">
    <property type="entry name" value="Kunitz_BPTI"/>
</dbReference>
<proteinExistence type="predicted"/>
<dbReference type="SUPFAM" id="SSF57362">
    <property type="entry name" value="BPTI-like"/>
    <property type="match status" value="1"/>
</dbReference>
<dbReference type="PANTHER" id="PTHR10083:SF374">
    <property type="entry name" value="BPTI_KUNITZ INHIBITOR DOMAIN-CONTAINING PROTEIN"/>
    <property type="match status" value="1"/>
</dbReference>
<evidence type="ECO:0000256" key="1">
    <source>
        <dbReference type="ARBA" id="ARBA00022690"/>
    </source>
</evidence>
<keyword evidence="4" id="KW-0732">Signal</keyword>
<evidence type="ECO:0000256" key="2">
    <source>
        <dbReference type="ARBA" id="ARBA00022900"/>
    </source>
</evidence>
<evidence type="ECO:0000256" key="3">
    <source>
        <dbReference type="ARBA" id="ARBA00023157"/>
    </source>
</evidence>
<evidence type="ECO:0000259" key="5">
    <source>
        <dbReference type="PROSITE" id="PS50279"/>
    </source>
</evidence>
<evidence type="ECO:0000313" key="8">
    <source>
        <dbReference type="WBParaSite" id="ASIM_0002057201-mRNA-1"/>
    </source>
</evidence>
<keyword evidence="2" id="KW-0722">Serine protease inhibitor</keyword>
<dbReference type="SMART" id="SM00131">
    <property type="entry name" value="KU"/>
    <property type="match status" value="1"/>
</dbReference>
<sequence>MLLYIFTLLLSVLIIESTSHYLPDPPVFTAVQHYPSICYLPPESGLCASFDPESDNTVDDDTNDSDDQLLIRYYFDATTQQCYQFGVQNCGGNENRFENLADCQSFCSLTKSQVGQ</sequence>
<dbReference type="OrthoDB" id="4473401at2759"/>
<keyword evidence="1" id="KW-0646">Protease inhibitor</keyword>
<dbReference type="CDD" id="cd00109">
    <property type="entry name" value="Kunitz-type"/>
    <property type="match status" value="1"/>
</dbReference>